<name>A0A0G1PW16_9BACT</name>
<reference evidence="1 2" key="1">
    <citation type="journal article" date="2015" name="Nature">
        <title>rRNA introns, odd ribosomes, and small enigmatic genomes across a large radiation of phyla.</title>
        <authorList>
            <person name="Brown C.T."/>
            <person name="Hug L.A."/>
            <person name="Thomas B.C."/>
            <person name="Sharon I."/>
            <person name="Castelle C.J."/>
            <person name="Singh A."/>
            <person name="Wilkins M.J."/>
            <person name="Williams K.H."/>
            <person name="Banfield J.F."/>
        </authorList>
    </citation>
    <scope>NUCLEOTIDE SEQUENCE [LARGE SCALE GENOMIC DNA]</scope>
</reference>
<gene>
    <name evidence="1" type="ORF">UX13_C0035G0005</name>
</gene>
<proteinExistence type="predicted"/>
<sequence length="95" mass="10399">MKNLLVLVKGVAPGQMIRVAQGAKEILRSRGVRGLIQFVQAEGIAITVGHDNIARAESEPSMWLIGMPHSVWFGSHQFNLEFQITKATGIPTYIA</sequence>
<organism evidence="1 2">
    <name type="scientific">Candidatus Woesebacteria bacterium GW2011_GWB1_45_5</name>
    <dbReference type="NCBI Taxonomy" id="1618581"/>
    <lineage>
        <taxon>Bacteria</taxon>
        <taxon>Candidatus Woeseibacteriota</taxon>
    </lineage>
</organism>
<evidence type="ECO:0000313" key="1">
    <source>
        <dbReference type="EMBL" id="KKU09628.1"/>
    </source>
</evidence>
<comment type="caution">
    <text evidence="1">The sequence shown here is derived from an EMBL/GenBank/DDBJ whole genome shotgun (WGS) entry which is preliminary data.</text>
</comment>
<accession>A0A0G1PW16</accession>
<dbReference type="Proteomes" id="UP000034329">
    <property type="component" value="Unassembled WGS sequence"/>
</dbReference>
<evidence type="ECO:0000313" key="2">
    <source>
        <dbReference type="Proteomes" id="UP000034329"/>
    </source>
</evidence>
<protein>
    <submittedName>
        <fullName evidence="1">Uncharacterized protein</fullName>
    </submittedName>
</protein>
<dbReference type="EMBL" id="LCLA01000035">
    <property type="protein sequence ID" value="KKU09628.1"/>
    <property type="molecule type" value="Genomic_DNA"/>
</dbReference>
<dbReference type="AlphaFoldDB" id="A0A0G1PW16"/>